<evidence type="ECO:0000259" key="6">
    <source>
        <dbReference type="Pfam" id="PF13872"/>
    </source>
</evidence>
<feature type="compositionally biased region" description="Low complexity" evidence="4">
    <location>
        <begin position="1105"/>
        <end position="1125"/>
    </location>
</feature>
<keyword evidence="9" id="KW-1185">Reference proteome</keyword>
<proteinExistence type="inferred from homology"/>
<organism evidence="8 9">
    <name type="scientific">Patella caerulea</name>
    <name type="common">Rayed Mediterranean limpet</name>
    <dbReference type="NCBI Taxonomy" id="87958"/>
    <lineage>
        <taxon>Eukaryota</taxon>
        <taxon>Metazoa</taxon>
        <taxon>Spiralia</taxon>
        <taxon>Lophotrochozoa</taxon>
        <taxon>Mollusca</taxon>
        <taxon>Gastropoda</taxon>
        <taxon>Patellogastropoda</taxon>
        <taxon>Patelloidea</taxon>
        <taxon>Patellidae</taxon>
        <taxon>Patella</taxon>
    </lineage>
</organism>
<dbReference type="GO" id="GO:0042393">
    <property type="term" value="F:histone binding"/>
    <property type="evidence" value="ECO:0007669"/>
    <property type="project" value="TreeGrafter"/>
</dbReference>
<dbReference type="InterPro" id="IPR026741">
    <property type="entry name" value="SNO"/>
</dbReference>
<evidence type="ECO:0000256" key="4">
    <source>
        <dbReference type="SAM" id="MobiDB-lite"/>
    </source>
</evidence>
<evidence type="ECO:0000256" key="2">
    <source>
        <dbReference type="ARBA" id="ARBA00023015"/>
    </source>
</evidence>
<keyword evidence="2" id="KW-0805">Transcription regulation</keyword>
<dbReference type="Proteomes" id="UP001347796">
    <property type="component" value="Unassembled WGS sequence"/>
</dbReference>
<comment type="similarity">
    <text evidence="1">Belongs to the SBNO family.</text>
</comment>
<feature type="compositionally biased region" description="Basic and acidic residues" evidence="4">
    <location>
        <begin position="1126"/>
        <end position="1142"/>
    </location>
</feature>
<evidence type="ECO:0000256" key="3">
    <source>
        <dbReference type="ARBA" id="ARBA00023163"/>
    </source>
</evidence>
<protein>
    <submittedName>
        <fullName evidence="8">Uncharacterized protein</fullName>
    </submittedName>
</protein>
<feature type="compositionally biased region" description="Polar residues" evidence="4">
    <location>
        <begin position="1171"/>
        <end position="1180"/>
    </location>
</feature>
<dbReference type="Gene3D" id="3.40.50.300">
    <property type="entry name" value="P-loop containing nucleotide triphosphate hydrolases"/>
    <property type="match status" value="1"/>
</dbReference>
<dbReference type="InterPro" id="IPR026937">
    <property type="entry name" value="SBNO_Helicase_C_dom"/>
</dbReference>
<reference evidence="8 9" key="1">
    <citation type="submission" date="2024-01" db="EMBL/GenBank/DDBJ databases">
        <title>The genome of the rayed Mediterranean limpet Patella caerulea (Linnaeus, 1758).</title>
        <authorList>
            <person name="Anh-Thu Weber A."/>
            <person name="Halstead-Nussloch G."/>
        </authorList>
    </citation>
    <scope>NUCLEOTIDE SEQUENCE [LARGE SCALE GENOMIC DNA]</scope>
    <source>
        <strain evidence="8">AATW-2023a</strain>
        <tissue evidence="8">Whole specimen</tissue>
    </source>
</reference>
<dbReference type="Pfam" id="PF25373">
    <property type="entry name" value="SBNO"/>
    <property type="match status" value="1"/>
</dbReference>
<evidence type="ECO:0000313" key="9">
    <source>
        <dbReference type="Proteomes" id="UP001347796"/>
    </source>
</evidence>
<dbReference type="FunFam" id="3.40.50.300:FF:000342">
    <property type="entry name" value="Protein strawberry notch homolog 2"/>
    <property type="match status" value="1"/>
</dbReference>
<dbReference type="SUPFAM" id="SSF52540">
    <property type="entry name" value="P-loop containing nucleoside triphosphate hydrolases"/>
    <property type="match status" value="2"/>
</dbReference>
<dbReference type="InterPro" id="IPR027417">
    <property type="entry name" value="P-loop_NTPase"/>
</dbReference>
<feature type="compositionally biased region" description="Polar residues" evidence="4">
    <location>
        <begin position="1143"/>
        <end position="1156"/>
    </location>
</feature>
<dbReference type="InterPro" id="IPR057332">
    <property type="entry name" value="SBNO_a/b_dom"/>
</dbReference>
<evidence type="ECO:0000259" key="7">
    <source>
        <dbReference type="Pfam" id="PF25373"/>
    </source>
</evidence>
<sequence length="1252" mass="139224">MNVNHAAFLASQPLDPILQNIIDLSQTHNTYNQPILNKQVEINKQPQVEVDDTGRIANEGLQESVCEEVFCSYQHREIAPGCRAHPGDIVEAGPLAALPLPDEYYPICDSLPKEIIEEGKLSSLQLEGVIHACQRHQVILPNGQRAGFFIGDGAGVGKGRQIAGIIFDNFVRGRTKNIWFTISTDLIVDSRRDLSDIGCFVKVIDGCQELDRETRVLGLPTDFKEGVVFSTYATLVSSVNRGGALNSSKHSRLQQLIDWCGGDQFDGCLIFDECHKAKNFVPGKETASTKIAIAVTTIQKLLPKARVVYCSATGVTDVKNMAFMERLGLWGDGAPFHSFERFIESVQRKGLGIAEMLAMEMKTTGMYVSRGLSFKQAEFVTIEAVLDKEQKQMYNTAAHVWNELRKSLESAVVRTGSTNTRIWAQFWSAHQRFFKQLCMGMKVPTIVKEAKEGLDDGYSIVIGLQTTGEASLVSELNRSKGNISGFVSLCREILVSFIRNFFPTKFEKSQDDGPQEDSWSVTACNMLTDFAQKIKLPNSPLDEIIDQLGGPSKVAEMTGRKGRIVRRTASSTPQYEQRGAESDIGVESLNVKERNMFMEGKKFIAIISDAASTGISLHADLRIANQKRRIHLTVELPWSADKAVQQLGRSHRSNQSSGPLYKLLTTDLGGERRFAAAVAKRLQSLGALTKGDRRAATGADLTEFNFDTQYGRSALRTLYNCVCQKQMIPGLSLNDIVKDKQDITFEEFNVMMQESLVLMGLVEIDTLRTGSAIKDKDTGDVGKFLNRILGLNVERQNLIFTYFTECMKFIINNAKKEGRYNEGMLDITATSVEMIGQPKEIFKDLSKGHGTTKSVQLKVDRGMNWETALKRQESSAGSGSFYVSKRDMWGRKMYILATKKDNSSHLYTVCRPNTGVSVFDEEKVDLLRKYSPITVEAAEKGWKDMYQSSGEGCMHGDSCRQKITCSVGSRCYKLHLICGNIVTLMSILESTLNRFAVKYGLSKYESHIRVVRVELDSGERVVGVRYPELLISEVERALVDKNLVEKLQAQSAITQGQEGQIILDPPKLKSSKSITEDIAPVVPRCYKKAITPPVTIKNFFKPKMASSTSNSAQSSTSSNSSTSMSYEDHTKELSETVSDKENSLQNSVQNGESKGNNSKRSRVHTPCEDNVASQESVTDSLSKKRSGEDLKSPSIKRQRKQETLFSTFAKQATKKETTTTTKDIKCPICDLKFEPSLANDKINEHIDNCLIE</sequence>
<feature type="domain" description="SBNO alpha/beta" evidence="7">
    <location>
        <begin position="863"/>
        <end position="970"/>
    </location>
</feature>
<dbReference type="AlphaFoldDB" id="A0AAN8KJS2"/>
<keyword evidence="3" id="KW-0804">Transcription</keyword>
<dbReference type="GO" id="GO:0031490">
    <property type="term" value="F:chromatin DNA binding"/>
    <property type="evidence" value="ECO:0007669"/>
    <property type="project" value="TreeGrafter"/>
</dbReference>
<dbReference type="PANTHER" id="PTHR12706:SF33">
    <property type="entry name" value="PROTEIN WITH HELICASE_C DOMAIN"/>
    <property type="match status" value="1"/>
</dbReference>
<feature type="domain" description="Strawberry notch helicase C" evidence="5">
    <location>
        <begin position="540"/>
        <end position="826"/>
    </location>
</feature>
<feature type="compositionally biased region" description="Basic and acidic residues" evidence="4">
    <location>
        <begin position="1181"/>
        <end position="1191"/>
    </location>
</feature>
<dbReference type="Pfam" id="PF13871">
    <property type="entry name" value="Helicase_C_4"/>
    <property type="match status" value="1"/>
</dbReference>
<comment type="caution">
    <text evidence="8">The sequence shown here is derived from an EMBL/GenBank/DDBJ whole genome shotgun (WGS) entry which is preliminary data.</text>
</comment>
<dbReference type="PANTHER" id="PTHR12706">
    <property type="entry name" value="STRAWBERRY NOTCH-RELATED"/>
    <property type="match status" value="1"/>
</dbReference>
<dbReference type="InterPro" id="IPR039187">
    <property type="entry name" value="SNO_AAA"/>
</dbReference>
<dbReference type="Gene3D" id="3.30.160.60">
    <property type="entry name" value="Classic Zinc Finger"/>
    <property type="match status" value="1"/>
</dbReference>
<evidence type="ECO:0000259" key="5">
    <source>
        <dbReference type="Pfam" id="PF13871"/>
    </source>
</evidence>
<dbReference type="GO" id="GO:0005634">
    <property type="term" value="C:nucleus"/>
    <property type="evidence" value="ECO:0007669"/>
    <property type="project" value="TreeGrafter"/>
</dbReference>
<gene>
    <name evidence="8" type="ORF">SNE40_000444</name>
</gene>
<dbReference type="GO" id="GO:0006355">
    <property type="term" value="P:regulation of DNA-templated transcription"/>
    <property type="evidence" value="ECO:0007669"/>
    <property type="project" value="InterPro"/>
</dbReference>
<accession>A0AAN8KJS2</accession>
<evidence type="ECO:0000313" key="8">
    <source>
        <dbReference type="EMBL" id="KAK6194912.1"/>
    </source>
</evidence>
<name>A0AAN8KJS2_PATCE</name>
<feature type="domain" description="Strawberry notch AAA" evidence="6">
    <location>
        <begin position="84"/>
        <end position="396"/>
    </location>
</feature>
<evidence type="ECO:0000256" key="1">
    <source>
        <dbReference type="ARBA" id="ARBA00006992"/>
    </source>
</evidence>
<dbReference type="EMBL" id="JAZGQO010000001">
    <property type="protein sequence ID" value="KAK6194912.1"/>
    <property type="molecule type" value="Genomic_DNA"/>
</dbReference>
<feature type="region of interest" description="Disordered" evidence="4">
    <location>
        <begin position="1105"/>
        <end position="1199"/>
    </location>
</feature>
<dbReference type="Pfam" id="PF13872">
    <property type="entry name" value="AAA_34"/>
    <property type="match status" value="1"/>
</dbReference>